<dbReference type="FunFam" id="3.40.50.1440:FF:000001">
    <property type="entry name" value="Cell division protein FtsZ"/>
    <property type="match status" value="1"/>
</dbReference>
<dbReference type="GO" id="GO:0032153">
    <property type="term" value="C:cell division site"/>
    <property type="evidence" value="ECO:0007669"/>
    <property type="project" value="UniProtKB-UniRule"/>
</dbReference>
<organism evidence="9">
    <name type="scientific">candidate division WOR-3 bacterium</name>
    <dbReference type="NCBI Taxonomy" id="2052148"/>
    <lineage>
        <taxon>Bacteria</taxon>
        <taxon>Bacteria division WOR-3</taxon>
    </lineage>
</organism>
<dbReference type="InterPro" id="IPR000158">
    <property type="entry name" value="Cell_div_FtsZ"/>
</dbReference>
<evidence type="ECO:0000259" key="7">
    <source>
        <dbReference type="SMART" id="SM00864"/>
    </source>
</evidence>
<feature type="domain" description="Tubulin/FtsZ GTPase" evidence="7">
    <location>
        <begin position="13"/>
        <end position="204"/>
    </location>
</feature>
<keyword evidence="4 6" id="KW-0717">Septation</keyword>
<keyword evidence="4" id="KW-0963">Cytoplasm</keyword>
<feature type="binding site" evidence="4">
    <location>
        <position position="186"/>
    </location>
    <ligand>
        <name>GTP</name>
        <dbReference type="ChEBI" id="CHEBI:37565"/>
    </ligand>
</feature>
<dbReference type="Pfam" id="PF12327">
    <property type="entry name" value="FtsZ_C"/>
    <property type="match status" value="1"/>
</dbReference>
<dbReference type="Gene3D" id="3.40.50.1440">
    <property type="entry name" value="Tubulin/FtsZ, GTPase domain"/>
    <property type="match status" value="1"/>
</dbReference>
<dbReference type="AlphaFoldDB" id="A0A7C5I566"/>
<dbReference type="SUPFAM" id="SSF55307">
    <property type="entry name" value="Tubulin C-terminal domain-like"/>
    <property type="match status" value="1"/>
</dbReference>
<proteinExistence type="inferred from homology"/>
<evidence type="ECO:0000259" key="8">
    <source>
        <dbReference type="SMART" id="SM00865"/>
    </source>
</evidence>
<name>A0A7C5I566_UNCW3</name>
<feature type="binding site" evidence="4">
    <location>
        <position position="138"/>
    </location>
    <ligand>
        <name>GTP</name>
        <dbReference type="ChEBI" id="CHEBI:37565"/>
    </ligand>
</feature>
<dbReference type="GO" id="GO:0043093">
    <property type="term" value="P:FtsZ-dependent cytokinesis"/>
    <property type="evidence" value="ECO:0007669"/>
    <property type="project" value="UniProtKB-UniRule"/>
</dbReference>
<keyword evidence="4 6" id="KW-0131">Cell cycle</keyword>
<dbReference type="PANTHER" id="PTHR30314">
    <property type="entry name" value="CELL DIVISION PROTEIN FTSZ-RELATED"/>
    <property type="match status" value="1"/>
</dbReference>
<feature type="binding site" evidence="4">
    <location>
        <position position="142"/>
    </location>
    <ligand>
        <name>GTP</name>
        <dbReference type="ChEBI" id="CHEBI:37565"/>
    </ligand>
</feature>
<dbReference type="CDD" id="cd02201">
    <property type="entry name" value="FtsZ_type1"/>
    <property type="match status" value="1"/>
</dbReference>
<dbReference type="GO" id="GO:0005737">
    <property type="term" value="C:cytoplasm"/>
    <property type="evidence" value="ECO:0007669"/>
    <property type="project" value="UniProtKB-SubCell"/>
</dbReference>
<dbReference type="Proteomes" id="UP000886014">
    <property type="component" value="Unassembled WGS sequence"/>
</dbReference>
<comment type="subcellular location">
    <subcellularLocation>
        <location evidence="4">Cytoplasm</location>
    </subcellularLocation>
    <text evidence="4">Assembles at midcell at the inner surface of the cytoplasmic membrane.</text>
</comment>
<dbReference type="InterPro" id="IPR036525">
    <property type="entry name" value="Tubulin/FtsZ_GTPase_sf"/>
</dbReference>
<dbReference type="EMBL" id="DRTV01000265">
    <property type="protein sequence ID" value="HHF58524.1"/>
    <property type="molecule type" value="Genomic_DNA"/>
</dbReference>
<dbReference type="GO" id="GO:0000917">
    <property type="term" value="P:division septum assembly"/>
    <property type="evidence" value="ECO:0007669"/>
    <property type="project" value="UniProtKB-KW"/>
</dbReference>
<dbReference type="InterPro" id="IPR018316">
    <property type="entry name" value="Tubulin/FtsZ_2-layer-sand-dom"/>
</dbReference>
<protein>
    <recommendedName>
        <fullName evidence="4 5">Cell division protein FtsZ</fullName>
    </recommendedName>
</protein>
<keyword evidence="4 6" id="KW-0132">Cell division</keyword>
<comment type="caution">
    <text evidence="9">The sequence shown here is derived from an EMBL/GenBank/DDBJ whole genome shotgun (WGS) entry which is preliminary data.</text>
</comment>
<sequence length="352" mass="38598">MFVFERVKDSKVNIKVIGVGGGGCNALKHMVEKNIQVPTIAANTDAAVLQKSLADYQLQLGPELTKGFGAGGDPKIGKKAAEESLEEIQRILEKTDMVFITAGMGGGTGTGAAPIIAEQAKRMGILTVSVVTTPFKFEGKTKMQIALEGIEQLSKHSHTIVVISNEKLKNVINEEVKITEAFQLVDEVIYNAVVSIIKIIDEKAMVNVDFADVKNILYKGGLALLGTGFSNGENAALEAARMAVENPLLEESSIKGSKGILVYFKCRDNLEMVKFQEALTFIKQESGEMSDEEDYLKWGLNIDSELEHDVEIYIVAAKGKTTGLPLPRKGEKEVESLYEPPYLKKRRRFEKK</sequence>
<comment type="subunit">
    <text evidence="4">Homodimer. Polymerizes to form a dynamic ring structure in a strictly GTP-dependent manner. Interacts directly with several other division proteins.</text>
</comment>
<dbReference type="InterPro" id="IPR020805">
    <property type="entry name" value="Cell_div_FtsZ_CS"/>
</dbReference>
<dbReference type="GO" id="GO:0003924">
    <property type="term" value="F:GTPase activity"/>
    <property type="evidence" value="ECO:0007669"/>
    <property type="project" value="UniProtKB-UniRule"/>
</dbReference>
<evidence type="ECO:0000256" key="3">
    <source>
        <dbReference type="ARBA" id="ARBA00023134"/>
    </source>
</evidence>
<feature type="binding site" evidence="4">
    <location>
        <begin position="21"/>
        <end position="25"/>
    </location>
    <ligand>
        <name>GTP</name>
        <dbReference type="ChEBI" id="CHEBI:37565"/>
    </ligand>
</feature>
<dbReference type="PROSITE" id="PS01135">
    <property type="entry name" value="FTSZ_2"/>
    <property type="match status" value="1"/>
</dbReference>
<comment type="similarity">
    <text evidence="1 4 6">Belongs to the FtsZ family.</text>
</comment>
<comment type="function">
    <text evidence="4 6">Essential cell division protein that forms a contractile ring structure (Z ring) at the future cell division site. The regulation of the ring assembly controls the timing and the location of cell division. One of the functions of the FtsZ ring is to recruit other cell division proteins to the septum to produce a new cell wall between the dividing cells. Binds GTP and shows GTPase activity.</text>
</comment>
<evidence type="ECO:0000256" key="5">
    <source>
        <dbReference type="NCBIfam" id="TIGR00065"/>
    </source>
</evidence>
<feature type="domain" description="Tubulin/FtsZ 2-layer sandwich" evidence="8">
    <location>
        <begin position="206"/>
        <end position="333"/>
    </location>
</feature>
<gene>
    <name evidence="4 9" type="primary">ftsZ</name>
    <name evidence="9" type="ORF">ENL41_03770</name>
</gene>
<dbReference type="PANTHER" id="PTHR30314:SF3">
    <property type="entry name" value="MITOCHONDRIAL DIVISION PROTEIN FSZA"/>
    <property type="match status" value="1"/>
</dbReference>
<evidence type="ECO:0000256" key="1">
    <source>
        <dbReference type="ARBA" id="ARBA00009690"/>
    </source>
</evidence>
<dbReference type="InterPro" id="IPR045061">
    <property type="entry name" value="FtsZ/CetZ"/>
</dbReference>
<keyword evidence="3 4" id="KW-0342">GTP-binding</keyword>
<dbReference type="PRINTS" id="PR00423">
    <property type="entry name" value="CELLDVISFTSZ"/>
</dbReference>
<dbReference type="SMART" id="SM00864">
    <property type="entry name" value="Tubulin"/>
    <property type="match status" value="1"/>
</dbReference>
<dbReference type="InterPro" id="IPR024757">
    <property type="entry name" value="FtsZ_C"/>
</dbReference>
<dbReference type="HAMAP" id="MF_00909">
    <property type="entry name" value="FtsZ"/>
    <property type="match status" value="1"/>
</dbReference>
<reference evidence="9" key="1">
    <citation type="journal article" date="2020" name="mSystems">
        <title>Genome- and Community-Level Interaction Insights into Carbon Utilization and Element Cycling Functions of Hydrothermarchaeota in Hydrothermal Sediment.</title>
        <authorList>
            <person name="Zhou Z."/>
            <person name="Liu Y."/>
            <person name="Xu W."/>
            <person name="Pan J."/>
            <person name="Luo Z.H."/>
            <person name="Li M."/>
        </authorList>
    </citation>
    <scope>NUCLEOTIDE SEQUENCE [LARGE SCALE GENOMIC DNA]</scope>
    <source>
        <strain evidence="9">HyVt-94</strain>
    </source>
</reference>
<dbReference type="InterPro" id="IPR003008">
    <property type="entry name" value="Tubulin_FtsZ_GTPase"/>
</dbReference>
<dbReference type="InterPro" id="IPR008280">
    <property type="entry name" value="Tub_FtsZ_C"/>
</dbReference>
<evidence type="ECO:0000256" key="6">
    <source>
        <dbReference type="RuleBase" id="RU000631"/>
    </source>
</evidence>
<dbReference type="SMART" id="SM00865">
    <property type="entry name" value="Tubulin_C"/>
    <property type="match status" value="1"/>
</dbReference>
<dbReference type="GO" id="GO:0051258">
    <property type="term" value="P:protein polymerization"/>
    <property type="evidence" value="ECO:0007669"/>
    <property type="project" value="UniProtKB-UniRule"/>
</dbReference>
<evidence type="ECO:0000256" key="2">
    <source>
        <dbReference type="ARBA" id="ARBA00022741"/>
    </source>
</evidence>
<dbReference type="NCBIfam" id="TIGR00065">
    <property type="entry name" value="ftsZ"/>
    <property type="match status" value="1"/>
</dbReference>
<accession>A0A7C5I566</accession>
<dbReference type="GO" id="GO:0005525">
    <property type="term" value="F:GTP binding"/>
    <property type="evidence" value="ECO:0007669"/>
    <property type="project" value="UniProtKB-UniRule"/>
</dbReference>
<dbReference type="Pfam" id="PF00091">
    <property type="entry name" value="Tubulin"/>
    <property type="match status" value="1"/>
</dbReference>
<feature type="binding site" evidence="4">
    <location>
        <begin position="107"/>
        <end position="109"/>
    </location>
    <ligand>
        <name>GTP</name>
        <dbReference type="ChEBI" id="CHEBI:37565"/>
    </ligand>
</feature>
<dbReference type="SUPFAM" id="SSF52490">
    <property type="entry name" value="Tubulin nucleotide-binding domain-like"/>
    <property type="match status" value="1"/>
</dbReference>
<evidence type="ECO:0000256" key="4">
    <source>
        <dbReference type="HAMAP-Rule" id="MF_00909"/>
    </source>
</evidence>
<evidence type="ECO:0000313" key="9">
    <source>
        <dbReference type="EMBL" id="HHF58524.1"/>
    </source>
</evidence>
<keyword evidence="2 4" id="KW-0547">Nucleotide-binding</keyword>